<feature type="compositionally biased region" description="Polar residues" evidence="2">
    <location>
        <begin position="394"/>
        <end position="414"/>
    </location>
</feature>
<protein>
    <submittedName>
        <fullName evidence="4">Uncharacterized protein</fullName>
    </submittedName>
</protein>
<evidence type="ECO:0000313" key="5">
    <source>
        <dbReference type="Proteomes" id="UP000215914"/>
    </source>
</evidence>
<feature type="compositionally biased region" description="Low complexity" evidence="2">
    <location>
        <begin position="143"/>
        <end position="162"/>
    </location>
</feature>
<evidence type="ECO:0000256" key="2">
    <source>
        <dbReference type="SAM" id="MobiDB-lite"/>
    </source>
</evidence>
<evidence type="ECO:0000256" key="1">
    <source>
        <dbReference type="SAM" id="Coils"/>
    </source>
</evidence>
<evidence type="ECO:0000256" key="3">
    <source>
        <dbReference type="SAM" id="Phobius"/>
    </source>
</evidence>
<dbReference type="Proteomes" id="UP000215914">
    <property type="component" value="Chromosome 12"/>
</dbReference>
<gene>
    <name evidence="4" type="ORF">HannXRQ_Chr12g0383121</name>
</gene>
<reference evidence="5" key="1">
    <citation type="journal article" date="2017" name="Nature">
        <title>The sunflower genome provides insights into oil metabolism, flowering and Asterid evolution.</title>
        <authorList>
            <person name="Badouin H."/>
            <person name="Gouzy J."/>
            <person name="Grassa C.J."/>
            <person name="Murat F."/>
            <person name="Staton S.E."/>
            <person name="Cottret L."/>
            <person name="Lelandais-Briere C."/>
            <person name="Owens G.L."/>
            <person name="Carrere S."/>
            <person name="Mayjonade B."/>
            <person name="Legrand L."/>
            <person name="Gill N."/>
            <person name="Kane N.C."/>
            <person name="Bowers J.E."/>
            <person name="Hubner S."/>
            <person name="Bellec A."/>
            <person name="Berard A."/>
            <person name="Berges H."/>
            <person name="Blanchet N."/>
            <person name="Boniface M.C."/>
            <person name="Brunel D."/>
            <person name="Catrice O."/>
            <person name="Chaidir N."/>
            <person name="Claudel C."/>
            <person name="Donnadieu C."/>
            <person name="Faraut T."/>
            <person name="Fievet G."/>
            <person name="Helmstetter N."/>
            <person name="King M."/>
            <person name="Knapp S.J."/>
            <person name="Lai Z."/>
            <person name="Le Paslier M.C."/>
            <person name="Lippi Y."/>
            <person name="Lorenzon L."/>
            <person name="Mandel J.R."/>
            <person name="Marage G."/>
            <person name="Marchand G."/>
            <person name="Marquand E."/>
            <person name="Bret-Mestries E."/>
            <person name="Morien E."/>
            <person name="Nambeesan S."/>
            <person name="Nguyen T."/>
            <person name="Pegot-Espagnet P."/>
            <person name="Pouilly N."/>
            <person name="Raftis F."/>
            <person name="Sallet E."/>
            <person name="Schiex T."/>
            <person name="Thomas J."/>
            <person name="Vandecasteele C."/>
            <person name="Vares D."/>
            <person name="Vear F."/>
            <person name="Vautrin S."/>
            <person name="Crespi M."/>
            <person name="Mangin B."/>
            <person name="Burke J.M."/>
            <person name="Salse J."/>
            <person name="Munos S."/>
            <person name="Vincourt P."/>
            <person name="Rieseberg L.H."/>
            <person name="Langlade N.B."/>
        </authorList>
    </citation>
    <scope>NUCLEOTIDE SEQUENCE [LARGE SCALE GENOMIC DNA]</scope>
    <source>
        <strain evidence="5">cv. SF193</strain>
    </source>
</reference>
<keyword evidence="3" id="KW-0472">Membrane</keyword>
<evidence type="ECO:0000313" key="4">
    <source>
        <dbReference type="EMBL" id="OTG06287.1"/>
    </source>
</evidence>
<feature type="compositionally biased region" description="Polar residues" evidence="2">
    <location>
        <begin position="114"/>
        <end position="134"/>
    </location>
</feature>
<dbReference type="EMBL" id="CM007901">
    <property type="protein sequence ID" value="OTG06287.1"/>
    <property type="molecule type" value="Genomic_DNA"/>
</dbReference>
<name>A0A251T553_HELAN</name>
<keyword evidence="5" id="KW-1185">Reference proteome</keyword>
<feature type="compositionally biased region" description="Low complexity" evidence="2">
    <location>
        <begin position="423"/>
        <end position="442"/>
    </location>
</feature>
<feature type="coiled-coil region" evidence="1">
    <location>
        <begin position="339"/>
        <end position="366"/>
    </location>
</feature>
<keyword evidence="3" id="KW-0812">Transmembrane</keyword>
<dbReference type="AlphaFoldDB" id="A0A251T553"/>
<dbReference type="InParanoid" id="A0A251T553"/>
<feature type="coiled-coil region" evidence="1">
    <location>
        <begin position="59"/>
        <end position="86"/>
    </location>
</feature>
<feature type="region of interest" description="Disordered" evidence="2">
    <location>
        <begin position="88"/>
        <end position="169"/>
    </location>
</feature>
<organism evidence="4 5">
    <name type="scientific">Helianthus annuus</name>
    <name type="common">Common sunflower</name>
    <dbReference type="NCBI Taxonomy" id="4232"/>
    <lineage>
        <taxon>Eukaryota</taxon>
        <taxon>Viridiplantae</taxon>
        <taxon>Streptophyta</taxon>
        <taxon>Embryophyta</taxon>
        <taxon>Tracheophyta</taxon>
        <taxon>Spermatophyta</taxon>
        <taxon>Magnoliopsida</taxon>
        <taxon>eudicotyledons</taxon>
        <taxon>Gunneridae</taxon>
        <taxon>Pentapetalae</taxon>
        <taxon>asterids</taxon>
        <taxon>campanulids</taxon>
        <taxon>Asterales</taxon>
        <taxon>Asteraceae</taxon>
        <taxon>Asteroideae</taxon>
        <taxon>Heliantheae alliance</taxon>
        <taxon>Heliantheae</taxon>
        <taxon>Helianthus</taxon>
    </lineage>
</organism>
<feature type="transmembrane region" description="Helical" evidence="3">
    <location>
        <begin position="14"/>
        <end position="36"/>
    </location>
</feature>
<keyword evidence="1" id="KW-0175">Coiled coil</keyword>
<feature type="region of interest" description="Disordered" evidence="2">
    <location>
        <begin position="369"/>
        <end position="449"/>
    </location>
</feature>
<accession>A0A251T553</accession>
<keyword evidence="3" id="KW-1133">Transmembrane helix</keyword>
<proteinExistence type="predicted"/>
<sequence length="603" mass="67439">MFNVLIMNEEYENLIIFLKFFLVFSSISLDSGLILINGIRAVVIPPTMVAHTLSETEFYQWMNESLAKLESQLQTLLNEFRSIRTKWEAPQTNIQSPTPPTPISTTAQPVPLPATTTVKPNPKSTTFGQLTTVSDAVPPPKQSPLANPLAPTPAPTSSSEPSQPFPDSNKLLQVINKPALCEAINKSNFGLEVEDLEVDLLVHPCSKENEYYVNDSKYNTFHHMGSADVAYGCYASIAEKINLVPLEMDEKDKAEGATNGRREWRPPWRPVETAPNAIGRIEWRPPWRIFFPFLRTRTFSTGRDCCVPLSTKPRNPCKTQAVVIPPTMVAHTLSETEFYQWMNESLAKLESQLQTLLNEFRSIRTKWEAPQTNIQSPTPPTPISTTAQPVPLPATTTVKPNPKSTTFGQLTTVSDAVPPPKQSPLANPLAPTPAPTSSSEPSQPFPDSNKLLQVINKPALWEAINKSNFGLEVEDLEVDLLVHPCSKENEYYVNDSKYNTFHHMGSADVAYGCYASIAEKINLVPLEMDEKDKAEGATNGRREWRPPWRPVETAPNAIGRIEWRPPWRIFFPFLRTRTFSTGRDCCVPLSTKPRNPCKTQSST</sequence>